<dbReference type="InterPro" id="IPR001060">
    <property type="entry name" value="FCH_dom"/>
</dbReference>
<keyword evidence="1 3" id="KW-0728">SH3 domain</keyword>
<gene>
    <name evidence="9" type="primary">trip10</name>
    <name evidence="9" type="ORF">AWC38_SpisGene273</name>
</gene>
<evidence type="ECO:0000256" key="4">
    <source>
        <dbReference type="PROSITE-ProRule" id="PRU01077"/>
    </source>
</evidence>
<keyword evidence="10" id="KW-1185">Reference proteome</keyword>
<dbReference type="Gene3D" id="2.30.30.40">
    <property type="entry name" value="SH3 Domains"/>
    <property type="match status" value="1"/>
</dbReference>
<dbReference type="SUPFAM" id="SSF103657">
    <property type="entry name" value="BAR/IMD domain-like"/>
    <property type="match status" value="1"/>
</dbReference>
<dbReference type="PANTHER" id="PTHR15735">
    <property type="entry name" value="FCH AND DOUBLE SH3 DOMAINS PROTEIN"/>
    <property type="match status" value="1"/>
</dbReference>
<evidence type="ECO:0000256" key="5">
    <source>
        <dbReference type="SAM" id="Coils"/>
    </source>
</evidence>
<protein>
    <submittedName>
        <fullName evidence="9">Cdc42-interacting protein 4-like</fullName>
    </submittedName>
</protein>
<dbReference type="PROSITE" id="PS51741">
    <property type="entry name" value="F_BAR"/>
    <property type="match status" value="1"/>
</dbReference>
<dbReference type="SMART" id="SM00326">
    <property type="entry name" value="SH3"/>
    <property type="match status" value="1"/>
</dbReference>
<dbReference type="PROSITE" id="PS50002">
    <property type="entry name" value="SH3"/>
    <property type="match status" value="1"/>
</dbReference>
<dbReference type="PANTHER" id="PTHR15735:SF12">
    <property type="entry name" value="CDC42-INTERACTING PROTEIN 4, ISOFORM B"/>
    <property type="match status" value="1"/>
</dbReference>
<evidence type="ECO:0000313" key="10">
    <source>
        <dbReference type="Proteomes" id="UP000225706"/>
    </source>
</evidence>
<feature type="domain" description="SH3" evidence="7">
    <location>
        <begin position="470"/>
        <end position="529"/>
    </location>
</feature>
<evidence type="ECO:0000259" key="8">
    <source>
        <dbReference type="PROSITE" id="PS51741"/>
    </source>
</evidence>
<dbReference type="InterPro" id="IPR057870">
    <property type="entry name" value="HR1_TOCA"/>
</dbReference>
<accession>A0A2B4T1Q8</accession>
<evidence type="ECO:0000313" key="9">
    <source>
        <dbReference type="EMBL" id="PFX34718.1"/>
    </source>
</evidence>
<proteinExistence type="predicted"/>
<name>A0A2B4T1Q8_STYPI</name>
<dbReference type="InterPro" id="IPR027267">
    <property type="entry name" value="AH/BAR_dom_sf"/>
</dbReference>
<dbReference type="STRING" id="50429.A0A2B4T1Q8"/>
<dbReference type="CDD" id="cd07653">
    <property type="entry name" value="F-BAR_CIP4-like"/>
    <property type="match status" value="1"/>
</dbReference>
<dbReference type="AlphaFoldDB" id="A0A2B4T1Q8"/>
<dbReference type="CDD" id="cd11911">
    <property type="entry name" value="SH3_CIP4-like"/>
    <property type="match status" value="1"/>
</dbReference>
<feature type="compositionally biased region" description="Low complexity" evidence="6">
    <location>
        <begin position="420"/>
        <end position="435"/>
    </location>
</feature>
<evidence type="ECO:0000256" key="3">
    <source>
        <dbReference type="PROSITE-ProRule" id="PRU00192"/>
    </source>
</evidence>
<feature type="region of interest" description="Disordered" evidence="6">
    <location>
        <begin position="288"/>
        <end position="340"/>
    </location>
</feature>
<dbReference type="CDD" id="cd11619">
    <property type="entry name" value="HR1_CIP4-like"/>
    <property type="match status" value="1"/>
</dbReference>
<sequence length="529" mass="60178">MTWGFELWDQFDLIANHTSSGIEYVEKVAKFVKERCEIESRYARDLRQLAKKFNPKKKEEEHIFTFQKAFIGVVKETDDLAGQRELISEGLTEKIWKELHLLHNELKTERRKHLSDGKKVQELLEQSIKTMEVSKRAFMKASEEAEQALQAYQKADQDMANSRLQIEKYKNISVEKGQACERAKEEYRNQLQLTNSKQALHYSNEMPAVFDELQKMDERRIQRTGELLVEYANVEAKTLPIIQTCLNNMKENGNSVNGPQDSKLLCDQNKTDYKPPQDIKFEEYSSKHTLTRQPAGENKGKKAKKIFTGGKKKKKNVDNGLDGNDQTLTPGEKTRKSKKKLEQLEAQVAQLKNSREGMEKMVDVYRQNPSLGDPATIEQNLSDNARELDALNVDLYKYQCYLAALENRDAPPPPEVYSKTSSSQPVPATSSSVPDGAPPNVPPPPEAAPAPPPAMLVPPVEEPAEDDEFEDELHCRVIYDFQATNDGELTVVEGDELVVLEQDTDNSGWTKVLKDDEEGYVPSTYIEYL</sequence>
<reference evidence="10" key="1">
    <citation type="journal article" date="2017" name="bioRxiv">
        <title>Comparative analysis of the genomes of Stylophora pistillata and Acropora digitifera provides evidence for extensive differences between species of corals.</title>
        <authorList>
            <person name="Voolstra C.R."/>
            <person name="Li Y."/>
            <person name="Liew Y.J."/>
            <person name="Baumgarten S."/>
            <person name="Zoccola D."/>
            <person name="Flot J.-F."/>
            <person name="Tambutte S."/>
            <person name="Allemand D."/>
            <person name="Aranda M."/>
        </authorList>
    </citation>
    <scope>NUCLEOTIDE SEQUENCE [LARGE SCALE GENOMIC DNA]</scope>
</reference>
<feature type="coiled-coil region" evidence="5">
    <location>
        <begin position="135"/>
        <end position="172"/>
    </location>
</feature>
<dbReference type="OrthoDB" id="8783038at2759"/>
<evidence type="ECO:0000256" key="2">
    <source>
        <dbReference type="ARBA" id="ARBA00023054"/>
    </source>
</evidence>
<dbReference type="InterPro" id="IPR031160">
    <property type="entry name" value="F_BAR_dom"/>
</dbReference>
<dbReference type="Gene3D" id="6.10.140.470">
    <property type="match status" value="1"/>
</dbReference>
<dbReference type="Gene3D" id="1.20.1270.60">
    <property type="entry name" value="Arfaptin homology (AH) domain/BAR domain"/>
    <property type="match status" value="1"/>
</dbReference>
<keyword evidence="2 4" id="KW-0175">Coiled coil</keyword>
<dbReference type="InterPro" id="IPR036028">
    <property type="entry name" value="SH3-like_dom_sf"/>
</dbReference>
<dbReference type="Pfam" id="PF00018">
    <property type="entry name" value="SH3_1"/>
    <property type="match status" value="1"/>
</dbReference>
<dbReference type="Pfam" id="PF00611">
    <property type="entry name" value="FCH"/>
    <property type="match status" value="1"/>
</dbReference>
<comment type="caution">
    <text evidence="9">The sequence shown here is derived from an EMBL/GenBank/DDBJ whole genome shotgun (WGS) entry which is preliminary data.</text>
</comment>
<dbReference type="Proteomes" id="UP000225706">
    <property type="component" value="Unassembled WGS sequence"/>
</dbReference>
<feature type="region of interest" description="Disordered" evidence="6">
    <location>
        <begin position="411"/>
        <end position="469"/>
    </location>
</feature>
<dbReference type="Pfam" id="PF25610">
    <property type="entry name" value="HR1_TOCA"/>
    <property type="match status" value="1"/>
</dbReference>
<dbReference type="InterPro" id="IPR001452">
    <property type="entry name" value="SH3_domain"/>
</dbReference>
<feature type="compositionally biased region" description="Basic residues" evidence="6">
    <location>
        <begin position="301"/>
        <end position="315"/>
    </location>
</feature>
<dbReference type="SMART" id="SM00055">
    <property type="entry name" value="FCH"/>
    <property type="match status" value="1"/>
</dbReference>
<dbReference type="EMBL" id="LSMT01000002">
    <property type="protein sequence ID" value="PFX34718.1"/>
    <property type="molecule type" value="Genomic_DNA"/>
</dbReference>
<evidence type="ECO:0000256" key="1">
    <source>
        <dbReference type="ARBA" id="ARBA00022443"/>
    </source>
</evidence>
<feature type="compositionally biased region" description="Pro residues" evidence="6">
    <location>
        <begin position="436"/>
        <end position="456"/>
    </location>
</feature>
<organism evidence="9 10">
    <name type="scientific">Stylophora pistillata</name>
    <name type="common">Smooth cauliflower coral</name>
    <dbReference type="NCBI Taxonomy" id="50429"/>
    <lineage>
        <taxon>Eukaryota</taxon>
        <taxon>Metazoa</taxon>
        <taxon>Cnidaria</taxon>
        <taxon>Anthozoa</taxon>
        <taxon>Hexacorallia</taxon>
        <taxon>Scleractinia</taxon>
        <taxon>Astrocoeniina</taxon>
        <taxon>Pocilloporidae</taxon>
        <taxon>Stylophora</taxon>
    </lineage>
</organism>
<dbReference type="SUPFAM" id="SSF50044">
    <property type="entry name" value="SH3-domain"/>
    <property type="match status" value="1"/>
</dbReference>
<evidence type="ECO:0000259" key="7">
    <source>
        <dbReference type="PROSITE" id="PS50002"/>
    </source>
</evidence>
<feature type="domain" description="F-BAR" evidence="8">
    <location>
        <begin position="1"/>
        <end position="261"/>
    </location>
</feature>
<evidence type="ECO:0000256" key="6">
    <source>
        <dbReference type="SAM" id="MobiDB-lite"/>
    </source>
</evidence>